<proteinExistence type="predicted"/>
<sequence>MHAEPSFSGDRIRTVEYDRTFVRSAARRPTISARLSTRRVISYYSTRCDACRERHAPLPRDRPAPLAALRHAQRSAC</sequence>
<reference evidence="2 3" key="1">
    <citation type="journal article" date="2012" name="J. Bacteriol.">
        <title>Draft Genome Sequence Determination for Cystic Fibrosis and Chronic Granulomatous Disease Burkholderia multivorans Isolates.</title>
        <authorList>
            <person name="Varga J.J."/>
            <person name="Losada L."/>
            <person name="Zelazny A.M."/>
            <person name="Brinkac L."/>
            <person name="Harkins D."/>
            <person name="Radune D."/>
            <person name="Hostetler J."/>
            <person name="Sampaio E.P."/>
            <person name="Ronning C.M."/>
            <person name="Nierman W.C."/>
            <person name="Greenberg D.E."/>
            <person name="Holland S.M."/>
            <person name="Goldberg J.B."/>
        </authorList>
    </citation>
    <scope>NUCLEOTIDE SEQUENCE [LARGE SCALE GENOMIC DNA]</scope>
    <source>
        <strain evidence="2 3">CGD2</strain>
    </source>
</reference>
<feature type="region of interest" description="Disordered" evidence="1">
    <location>
        <begin position="55"/>
        <end position="77"/>
    </location>
</feature>
<dbReference type="AlphaFoldDB" id="B9BS13"/>
<dbReference type="Proteomes" id="UP000004535">
    <property type="component" value="Unassembled WGS sequence"/>
</dbReference>
<dbReference type="EMBL" id="ACFC01000006">
    <property type="protein sequence ID" value="EEE06584.1"/>
    <property type="molecule type" value="Genomic_DNA"/>
</dbReference>
<protein>
    <submittedName>
        <fullName evidence="2">Uncharacterized protein</fullName>
    </submittedName>
</protein>
<organism evidence="2 3">
    <name type="scientific">Burkholderia multivorans CGD2</name>
    <dbReference type="NCBI Taxonomy" id="513052"/>
    <lineage>
        <taxon>Bacteria</taxon>
        <taxon>Pseudomonadati</taxon>
        <taxon>Pseudomonadota</taxon>
        <taxon>Betaproteobacteria</taxon>
        <taxon>Burkholderiales</taxon>
        <taxon>Burkholderiaceae</taxon>
        <taxon>Burkholderia</taxon>
        <taxon>Burkholderia cepacia complex</taxon>
    </lineage>
</organism>
<evidence type="ECO:0000256" key="1">
    <source>
        <dbReference type="SAM" id="MobiDB-lite"/>
    </source>
</evidence>
<accession>B9BS13</accession>
<evidence type="ECO:0000313" key="3">
    <source>
        <dbReference type="Proteomes" id="UP000004535"/>
    </source>
</evidence>
<comment type="caution">
    <text evidence="2">The sequence shown here is derived from an EMBL/GenBank/DDBJ whole genome shotgun (WGS) entry which is preliminary data.</text>
</comment>
<name>B9BS13_9BURK</name>
<gene>
    <name evidence="2" type="ORF">BURMUCGD2_4181</name>
</gene>
<evidence type="ECO:0000313" key="2">
    <source>
        <dbReference type="EMBL" id="EEE06584.1"/>
    </source>
</evidence>